<feature type="signal peptide" evidence="2">
    <location>
        <begin position="1"/>
        <end position="21"/>
    </location>
</feature>
<keyword evidence="2" id="KW-0732">Signal</keyword>
<evidence type="ECO:0000313" key="3">
    <source>
        <dbReference type="EMBL" id="PSL28734.1"/>
    </source>
</evidence>
<dbReference type="AlphaFoldDB" id="A0A2P8G425"/>
<feature type="coiled-coil region" evidence="1">
    <location>
        <begin position="48"/>
        <end position="75"/>
    </location>
</feature>
<protein>
    <recommendedName>
        <fullName evidence="5">Spy/CpxP family protein refolding chaperone</fullName>
    </recommendedName>
</protein>
<dbReference type="RefSeq" id="WP_106596166.1">
    <property type="nucleotide sequence ID" value="NZ_PYAS01000006.1"/>
</dbReference>
<feature type="chain" id="PRO_5015173920" description="Spy/CpxP family protein refolding chaperone" evidence="2">
    <location>
        <begin position="22"/>
        <end position="123"/>
    </location>
</feature>
<gene>
    <name evidence="3" type="ORF">CLV60_106337</name>
</gene>
<evidence type="ECO:0000313" key="4">
    <source>
        <dbReference type="Proteomes" id="UP000241964"/>
    </source>
</evidence>
<proteinExistence type="predicted"/>
<name>A0A2P8G425_9BACT</name>
<comment type="caution">
    <text evidence="3">The sequence shown here is derived from an EMBL/GenBank/DDBJ whole genome shotgun (WGS) entry which is preliminary data.</text>
</comment>
<sequence>MKKIIFAIAAIVTFTAGNSFAQRYNRPNPVVIDARADNAAEEFKINKLDEIVKLSRKQENQIKKIENKYDRLTGRSQRYHTYQSMKRLEEEKQKEILAVLTPAQRQRLFAYQHRFDSRYNRRG</sequence>
<reference evidence="3 4" key="1">
    <citation type="submission" date="2018-03" db="EMBL/GenBank/DDBJ databases">
        <title>Genomic Encyclopedia of Archaeal and Bacterial Type Strains, Phase II (KMG-II): from individual species to whole genera.</title>
        <authorList>
            <person name="Goeker M."/>
        </authorList>
    </citation>
    <scope>NUCLEOTIDE SEQUENCE [LARGE SCALE GENOMIC DNA]</scope>
    <source>
        <strain evidence="3 4">DSM 29057</strain>
    </source>
</reference>
<dbReference type="OrthoDB" id="958085at2"/>
<evidence type="ECO:0000256" key="2">
    <source>
        <dbReference type="SAM" id="SignalP"/>
    </source>
</evidence>
<keyword evidence="1" id="KW-0175">Coiled coil</keyword>
<dbReference type="Proteomes" id="UP000241964">
    <property type="component" value="Unassembled WGS sequence"/>
</dbReference>
<dbReference type="EMBL" id="PYAS01000006">
    <property type="protein sequence ID" value="PSL28734.1"/>
    <property type="molecule type" value="Genomic_DNA"/>
</dbReference>
<evidence type="ECO:0000256" key="1">
    <source>
        <dbReference type="SAM" id="Coils"/>
    </source>
</evidence>
<organism evidence="3 4">
    <name type="scientific">Dyadobacter jiangsuensis</name>
    <dbReference type="NCBI Taxonomy" id="1591085"/>
    <lineage>
        <taxon>Bacteria</taxon>
        <taxon>Pseudomonadati</taxon>
        <taxon>Bacteroidota</taxon>
        <taxon>Cytophagia</taxon>
        <taxon>Cytophagales</taxon>
        <taxon>Spirosomataceae</taxon>
        <taxon>Dyadobacter</taxon>
    </lineage>
</organism>
<accession>A0A2P8G425</accession>
<evidence type="ECO:0008006" key="5">
    <source>
        <dbReference type="Google" id="ProtNLM"/>
    </source>
</evidence>
<keyword evidence="4" id="KW-1185">Reference proteome</keyword>